<reference evidence="4 5" key="1">
    <citation type="submission" date="2019-08" db="EMBL/GenBank/DDBJ databases">
        <title>Complete genome sequence of Terriglobus albidus strain ORNL.</title>
        <authorList>
            <person name="Podar M."/>
        </authorList>
    </citation>
    <scope>NUCLEOTIDE SEQUENCE [LARGE SCALE GENOMIC DNA]</scope>
    <source>
        <strain evidence="4 5">ORNL</strain>
    </source>
</reference>
<dbReference type="InterPro" id="IPR000863">
    <property type="entry name" value="Sulfotransferase_dom"/>
</dbReference>
<dbReference type="KEGG" id="talb:FTW19_20055"/>
<feature type="domain" description="Sulfotransferase" evidence="3">
    <location>
        <begin position="7"/>
        <end position="274"/>
    </location>
</feature>
<protein>
    <submittedName>
        <fullName evidence="4">Sulfotransferase domain-containing protein</fullName>
    </submittedName>
</protein>
<dbReference type="GO" id="GO:0008146">
    <property type="term" value="F:sulfotransferase activity"/>
    <property type="evidence" value="ECO:0007669"/>
    <property type="project" value="InterPro"/>
</dbReference>
<evidence type="ECO:0000256" key="1">
    <source>
        <dbReference type="ARBA" id="ARBA00005771"/>
    </source>
</evidence>
<gene>
    <name evidence="4" type="ORF">FTW19_20055</name>
</gene>
<dbReference type="EMBL" id="CP042806">
    <property type="protein sequence ID" value="QEE30072.1"/>
    <property type="molecule type" value="Genomic_DNA"/>
</dbReference>
<name>A0A5B9EDI7_9BACT</name>
<dbReference type="Pfam" id="PF00685">
    <property type="entry name" value="Sulfotransfer_1"/>
    <property type="match status" value="1"/>
</dbReference>
<comment type="similarity">
    <text evidence="1">Belongs to the sulfotransferase 1 family.</text>
</comment>
<evidence type="ECO:0000313" key="4">
    <source>
        <dbReference type="EMBL" id="QEE30072.1"/>
    </source>
</evidence>
<accession>A0A5B9EDI7</accession>
<dbReference type="Gene3D" id="3.40.50.300">
    <property type="entry name" value="P-loop containing nucleotide triphosphate hydrolases"/>
    <property type="match status" value="1"/>
</dbReference>
<evidence type="ECO:0000259" key="3">
    <source>
        <dbReference type="Pfam" id="PF00685"/>
    </source>
</evidence>
<proteinExistence type="inferred from homology"/>
<dbReference type="InterPro" id="IPR027417">
    <property type="entry name" value="P-loop_NTPase"/>
</dbReference>
<keyword evidence="5" id="KW-1185">Reference proteome</keyword>
<evidence type="ECO:0000256" key="2">
    <source>
        <dbReference type="ARBA" id="ARBA00022679"/>
    </source>
</evidence>
<dbReference type="RefSeq" id="WP_147649342.1">
    <property type="nucleotide sequence ID" value="NZ_CP042806.1"/>
</dbReference>
<evidence type="ECO:0000313" key="5">
    <source>
        <dbReference type="Proteomes" id="UP000321820"/>
    </source>
</evidence>
<dbReference type="SUPFAM" id="SSF52540">
    <property type="entry name" value="P-loop containing nucleoside triphosphate hydrolases"/>
    <property type="match status" value="1"/>
</dbReference>
<keyword evidence="2 4" id="KW-0808">Transferase</keyword>
<dbReference type="OrthoDB" id="9804504at2"/>
<dbReference type="PANTHER" id="PTHR11783">
    <property type="entry name" value="SULFOTRANSFERASE SULT"/>
    <property type="match status" value="1"/>
</dbReference>
<dbReference type="AlphaFoldDB" id="A0A5B9EDI7"/>
<sequence>MKETEYIWLASYPKSGNTWVRMMLNSLALGGAVPDINDLELKVPIVSYTNLQEQFGVEATELTFSEIAMVRPELYRRLALDCRRDVLIHKVHDRLWRNEAGEPVFPKDRTRGVVYIVRDPRDVAVSAAAFFGTTLDAAVDILAAERYVLANSPGGPARQLPQLLGGWSTHVTSWLDGDFPLLLVRYEDLLHDPAASLRKIVEFLRMPAEHIEAAVAATHFDQLARQEQQQGFRENPHAKDKFFRSGKAGEGKLRLTPEQLVRIETAHGTVMKRLGYL</sequence>
<organism evidence="4 5">
    <name type="scientific">Terriglobus albidus</name>
    <dbReference type="NCBI Taxonomy" id="1592106"/>
    <lineage>
        <taxon>Bacteria</taxon>
        <taxon>Pseudomonadati</taxon>
        <taxon>Acidobacteriota</taxon>
        <taxon>Terriglobia</taxon>
        <taxon>Terriglobales</taxon>
        <taxon>Acidobacteriaceae</taxon>
        <taxon>Terriglobus</taxon>
    </lineage>
</organism>
<dbReference type="Proteomes" id="UP000321820">
    <property type="component" value="Chromosome"/>
</dbReference>